<keyword evidence="11 15" id="KW-0067">ATP-binding</keyword>
<dbReference type="EC" id="2.7.7.2" evidence="15"/>
<dbReference type="Pfam" id="PF06574">
    <property type="entry name" value="FAD_syn"/>
    <property type="match status" value="1"/>
</dbReference>
<evidence type="ECO:0000256" key="12">
    <source>
        <dbReference type="ARBA" id="ARBA00023268"/>
    </source>
</evidence>
<comment type="pathway">
    <text evidence="2 15">Cofactor biosynthesis; FAD biosynthesis; FAD from FMN: step 1/1.</text>
</comment>
<dbReference type="PANTHER" id="PTHR22749">
    <property type="entry name" value="RIBOFLAVIN KINASE/FMN ADENYLYLTRANSFERASE"/>
    <property type="match status" value="1"/>
</dbReference>
<dbReference type="InterPro" id="IPR023468">
    <property type="entry name" value="Riboflavin_kinase"/>
</dbReference>
<dbReference type="Proteomes" id="UP000193334">
    <property type="component" value="Chromosome"/>
</dbReference>
<dbReference type="EMBL" id="CP021023">
    <property type="protein sequence ID" value="ARN57325.1"/>
    <property type="molecule type" value="Genomic_DNA"/>
</dbReference>
<evidence type="ECO:0000256" key="2">
    <source>
        <dbReference type="ARBA" id="ARBA00004726"/>
    </source>
</evidence>
<dbReference type="FunFam" id="3.40.50.620:FF:000021">
    <property type="entry name" value="Riboflavin biosynthesis protein"/>
    <property type="match status" value="1"/>
</dbReference>
<dbReference type="Gene3D" id="2.40.30.30">
    <property type="entry name" value="Riboflavin kinase-like"/>
    <property type="match status" value="1"/>
</dbReference>
<dbReference type="InterPro" id="IPR014729">
    <property type="entry name" value="Rossmann-like_a/b/a_fold"/>
</dbReference>
<dbReference type="InterPro" id="IPR002606">
    <property type="entry name" value="Riboflavin_kinase_bac"/>
</dbReference>
<evidence type="ECO:0000256" key="14">
    <source>
        <dbReference type="ARBA" id="ARBA00049494"/>
    </source>
</evidence>
<keyword evidence="18" id="KW-1185">Reference proteome</keyword>
<evidence type="ECO:0000256" key="10">
    <source>
        <dbReference type="ARBA" id="ARBA00022827"/>
    </source>
</evidence>
<accession>A0A1W6LNG4</accession>
<comment type="catalytic activity">
    <reaction evidence="13 15">
        <text>riboflavin + ATP = FMN + ADP + H(+)</text>
        <dbReference type="Rhea" id="RHEA:14357"/>
        <dbReference type="ChEBI" id="CHEBI:15378"/>
        <dbReference type="ChEBI" id="CHEBI:30616"/>
        <dbReference type="ChEBI" id="CHEBI:57986"/>
        <dbReference type="ChEBI" id="CHEBI:58210"/>
        <dbReference type="ChEBI" id="CHEBI:456216"/>
        <dbReference type="EC" id="2.7.1.26"/>
    </reaction>
</comment>
<evidence type="ECO:0000256" key="1">
    <source>
        <dbReference type="ARBA" id="ARBA00002121"/>
    </source>
</evidence>
<organism evidence="17 18">
    <name type="scientific">Sedimentisphaera salicampi</name>
    <dbReference type="NCBI Taxonomy" id="1941349"/>
    <lineage>
        <taxon>Bacteria</taxon>
        <taxon>Pseudomonadati</taxon>
        <taxon>Planctomycetota</taxon>
        <taxon>Phycisphaerae</taxon>
        <taxon>Sedimentisphaerales</taxon>
        <taxon>Sedimentisphaeraceae</taxon>
        <taxon>Sedimentisphaera</taxon>
    </lineage>
</organism>
<dbReference type="SUPFAM" id="SSF82114">
    <property type="entry name" value="Riboflavin kinase-like"/>
    <property type="match status" value="1"/>
</dbReference>
<dbReference type="KEGG" id="pbp:STSP1_01729"/>
<evidence type="ECO:0000256" key="3">
    <source>
        <dbReference type="ARBA" id="ARBA00005201"/>
    </source>
</evidence>
<keyword evidence="6 15" id="KW-0808">Transferase</keyword>
<dbReference type="STRING" id="1941349.STSP1_01729"/>
<keyword evidence="5 15" id="KW-0288">FMN</keyword>
<evidence type="ECO:0000256" key="11">
    <source>
        <dbReference type="ARBA" id="ARBA00022840"/>
    </source>
</evidence>
<evidence type="ECO:0000256" key="7">
    <source>
        <dbReference type="ARBA" id="ARBA00022695"/>
    </source>
</evidence>
<dbReference type="RefSeq" id="WP_161491688.1">
    <property type="nucleotide sequence ID" value="NZ_CP021023.1"/>
</dbReference>
<dbReference type="EC" id="2.7.1.26" evidence="15"/>
<dbReference type="PANTHER" id="PTHR22749:SF6">
    <property type="entry name" value="RIBOFLAVIN KINASE"/>
    <property type="match status" value="1"/>
</dbReference>
<dbReference type="CDD" id="cd02064">
    <property type="entry name" value="FAD_synthetase_N"/>
    <property type="match status" value="1"/>
</dbReference>
<dbReference type="UniPathway" id="UPA00276">
    <property type="reaction ID" value="UER00406"/>
</dbReference>
<evidence type="ECO:0000313" key="18">
    <source>
        <dbReference type="Proteomes" id="UP000193334"/>
    </source>
</evidence>
<evidence type="ECO:0000256" key="6">
    <source>
        <dbReference type="ARBA" id="ARBA00022679"/>
    </source>
</evidence>
<comment type="pathway">
    <text evidence="3 15">Cofactor biosynthesis; FMN biosynthesis; FMN from riboflavin (ATP route): step 1/1.</text>
</comment>
<sequence>MKVFKVDESFQSKAKSILTIGNFDGIHRGHRHIINKCLEAAKELGTEKITAVTFEPHPVYLLKPEKAPKIITPLEMKVNLLEKAGVDELAVITDSTKLLNMPPEEFAKDFLAGRFNPAAIVEGCDFRFGYSRSGDIETLKKLGEVHGFKACCEELAELEFSVGRRRVSSSLIRDFLENGFVEDAASALWRPYRLIGEVVCGRGIGRQIGFPTANINPKIQIRPSDGVYAGFVQIGESREEVCRIDKQKLEPAVYSIGRARTFEDGNPTLTEAHLLRESKTLEKGLVGRWMAMDFIAKLREQRVFPDKDKLSEQISLDCRQAESILTEKKMSLYND</sequence>
<evidence type="ECO:0000256" key="4">
    <source>
        <dbReference type="ARBA" id="ARBA00022630"/>
    </source>
</evidence>
<dbReference type="Pfam" id="PF01687">
    <property type="entry name" value="Flavokinase"/>
    <property type="match status" value="1"/>
</dbReference>
<keyword evidence="4 15" id="KW-0285">Flavoprotein</keyword>
<dbReference type="GO" id="GO:0006747">
    <property type="term" value="P:FAD biosynthetic process"/>
    <property type="evidence" value="ECO:0007669"/>
    <property type="project" value="UniProtKB-UniRule"/>
</dbReference>
<dbReference type="AlphaFoldDB" id="A0A1W6LNG4"/>
<evidence type="ECO:0000256" key="5">
    <source>
        <dbReference type="ARBA" id="ARBA00022643"/>
    </source>
</evidence>
<dbReference type="GO" id="GO:0003919">
    <property type="term" value="F:FMN adenylyltransferase activity"/>
    <property type="evidence" value="ECO:0007669"/>
    <property type="project" value="UniProtKB-UniRule"/>
</dbReference>
<keyword evidence="7 15" id="KW-0548">Nucleotidyltransferase</keyword>
<comment type="catalytic activity">
    <reaction evidence="14 15">
        <text>FMN + ATP + H(+) = FAD + diphosphate</text>
        <dbReference type="Rhea" id="RHEA:17237"/>
        <dbReference type="ChEBI" id="CHEBI:15378"/>
        <dbReference type="ChEBI" id="CHEBI:30616"/>
        <dbReference type="ChEBI" id="CHEBI:33019"/>
        <dbReference type="ChEBI" id="CHEBI:57692"/>
        <dbReference type="ChEBI" id="CHEBI:58210"/>
        <dbReference type="EC" id="2.7.7.2"/>
    </reaction>
</comment>
<dbReference type="SUPFAM" id="SSF52374">
    <property type="entry name" value="Nucleotidylyl transferase"/>
    <property type="match status" value="1"/>
</dbReference>
<dbReference type="GO" id="GO:0009398">
    <property type="term" value="P:FMN biosynthetic process"/>
    <property type="evidence" value="ECO:0007669"/>
    <property type="project" value="UniProtKB-UniRule"/>
</dbReference>
<dbReference type="InterPro" id="IPR015865">
    <property type="entry name" value="Riboflavin_kinase_bac/euk"/>
</dbReference>
<proteinExistence type="inferred from homology"/>
<evidence type="ECO:0000259" key="16">
    <source>
        <dbReference type="SMART" id="SM00904"/>
    </source>
</evidence>
<dbReference type="UniPathway" id="UPA00277">
    <property type="reaction ID" value="UER00407"/>
</dbReference>
<evidence type="ECO:0000256" key="13">
    <source>
        <dbReference type="ARBA" id="ARBA00047880"/>
    </source>
</evidence>
<gene>
    <name evidence="17" type="primary">ribF</name>
    <name evidence="17" type="ORF">STSP1_01729</name>
</gene>
<dbReference type="GO" id="GO:0005524">
    <property type="term" value="F:ATP binding"/>
    <property type="evidence" value="ECO:0007669"/>
    <property type="project" value="UniProtKB-UniRule"/>
</dbReference>
<protein>
    <recommendedName>
        <fullName evidence="15">Riboflavin biosynthesis protein</fullName>
    </recommendedName>
    <domain>
        <recommendedName>
            <fullName evidence="15">Riboflavin kinase</fullName>
            <ecNumber evidence="15">2.7.1.26</ecNumber>
        </recommendedName>
        <alternativeName>
            <fullName evidence="15">Flavokinase</fullName>
        </alternativeName>
    </domain>
    <domain>
        <recommendedName>
            <fullName evidence="15">FMN adenylyltransferase</fullName>
            <ecNumber evidence="15">2.7.7.2</ecNumber>
        </recommendedName>
        <alternativeName>
            <fullName evidence="15">FAD pyrophosphorylase</fullName>
        </alternativeName>
        <alternativeName>
            <fullName evidence="15">FAD synthase</fullName>
        </alternativeName>
    </domain>
</protein>
<name>A0A1W6LNG4_9BACT</name>
<dbReference type="InterPro" id="IPR015864">
    <property type="entry name" value="FAD_synthase"/>
</dbReference>
<reference evidence="18" key="1">
    <citation type="submission" date="2017-04" db="EMBL/GenBank/DDBJ databases">
        <title>Comparative genomics and description of representatives of a novel lineage of planctomycetes thriving in anoxic sediments.</title>
        <authorList>
            <person name="Spring S."/>
            <person name="Bunk B."/>
            <person name="Sproer C."/>
        </authorList>
    </citation>
    <scope>NUCLEOTIDE SEQUENCE [LARGE SCALE GENOMIC DNA]</scope>
    <source>
        <strain evidence="18">ST-PulAB-D4</strain>
    </source>
</reference>
<comment type="function">
    <text evidence="1">Catalyzes the phosphorylation of riboflavin to FMN followed by the adenylation of FMN to FAD.</text>
</comment>
<keyword evidence="8 15" id="KW-0547">Nucleotide-binding</keyword>
<dbReference type="GO" id="GO:0008531">
    <property type="term" value="F:riboflavin kinase activity"/>
    <property type="evidence" value="ECO:0007669"/>
    <property type="project" value="UniProtKB-UniRule"/>
</dbReference>
<dbReference type="PIRSF" id="PIRSF004491">
    <property type="entry name" value="FAD_Synth"/>
    <property type="match status" value="1"/>
</dbReference>
<comment type="similarity">
    <text evidence="15">Belongs to the ribF family.</text>
</comment>
<dbReference type="SMART" id="SM00904">
    <property type="entry name" value="Flavokinase"/>
    <property type="match status" value="1"/>
</dbReference>
<evidence type="ECO:0000313" key="17">
    <source>
        <dbReference type="EMBL" id="ARN57325.1"/>
    </source>
</evidence>
<dbReference type="GO" id="GO:0009231">
    <property type="term" value="P:riboflavin biosynthetic process"/>
    <property type="evidence" value="ECO:0007669"/>
    <property type="project" value="InterPro"/>
</dbReference>
<dbReference type="NCBIfam" id="TIGR00083">
    <property type="entry name" value="ribF"/>
    <property type="match status" value="1"/>
</dbReference>
<keyword evidence="12" id="KW-0511">Multifunctional enzyme</keyword>
<evidence type="ECO:0000256" key="15">
    <source>
        <dbReference type="PIRNR" id="PIRNR004491"/>
    </source>
</evidence>
<keyword evidence="9 15" id="KW-0418">Kinase</keyword>
<evidence type="ECO:0000256" key="8">
    <source>
        <dbReference type="ARBA" id="ARBA00022741"/>
    </source>
</evidence>
<dbReference type="InterPro" id="IPR023465">
    <property type="entry name" value="Riboflavin_kinase_dom_sf"/>
</dbReference>
<keyword evidence="10 15" id="KW-0274">FAD</keyword>
<evidence type="ECO:0000256" key="9">
    <source>
        <dbReference type="ARBA" id="ARBA00022777"/>
    </source>
</evidence>
<dbReference type="Gene3D" id="3.40.50.620">
    <property type="entry name" value="HUPs"/>
    <property type="match status" value="1"/>
</dbReference>
<feature type="domain" description="Riboflavin kinase" evidence="16">
    <location>
        <begin position="187"/>
        <end position="326"/>
    </location>
</feature>